<gene>
    <name evidence="3" type="ORF">B4110_0492</name>
</gene>
<accession>A0A150N5M4</accession>
<protein>
    <submittedName>
        <fullName evidence="3">Cell division protein FtsI</fullName>
        <ecNumber evidence="3">2.4.1.129</ecNumber>
    </submittedName>
</protein>
<sequence>MIKRGMVSFFVIMISSILLSSCSEKPSPHDALQKYTKLWTNQQFEDMYAMLSKQAKQNISKEDFVNRYKKIYKDIEATNLSVKPLPAEEKKEDDKKEQIKLPFFRKNEHHCRPDPV</sequence>
<keyword evidence="3" id="KW-0132">Cell division</keyword>
<feature type="domain" description="NTF2-like N-terminal transpeptidase" evidence="2">
    <location>
        <begin position="27"/>
        <end position="103"/>
    </location>
</feature>
<keyword evidence="3" id="KW-0328">Glycosyltransferase</keyword>
<feature type="signal peptide" evidence="1">
    <location>
        <begin position="1"/>
        <end position="20"/>
    </location>
</feature>
<dbReference type="GO" id="GO:0016757">
    <property type="term" value="F:glycosyltransferase activity"/>
    <property type="evidence" value="ECO:0007669"/>
    <property type="project" value="UniProtKB-KW"/>
</dbReference>
<keyword evidence="3" id="KW-0131">Cell cycle</keyword>
<evidence type="ECO:0000259" key="2">
    <source>
        <dbReference type="Pfam" id="PF05223"/>
    </source>
</evidence>
<keyword evidence="1" id="KW-0732">Signal</keyword>
<dbReference type="PATRIC" id="fig|153151.4.peg.1411"/>
<evidence type="ECO:0000313" key="3">
    <source>
        <dbReference type="EMBL" id="KYD32020.1"/>
    </source>
</evidence>
<dbReference type="PROSITE" id="PS51257">
    <property type="entry name" value="PROKAR_LIPOPROTEIN"/>
    <property type="match status" value="1"/>
</dbReference>
<dbReference type="Pfam" id="PF05223">
    <property type="entry name" value="MecA_N"/>
    <property type="match status" value="1"/>
</dbReference>
<reference evidence="3 4" key="1">
    <citation type="submission" date="2016-01" db="EMBL/GenBank/DDBJ databases">
        <title>Draft Genome Sequences of Seven Thermophilic Sporeformers Isolated from Foods.</title>
        <authorList>
            <person name="Berendsen E.M."/>
            <person name="Wells-Bennik M.H."/>
            <person name="Krawcyk A.O."/>
            <person name="De Jong A."/>
            <person name="Holsappel S."/>
            <person name="Eijlander R.T."/>
            <person name="Kuipers O.P."/>
        </authorList>
    </citation>
    <scope>NUCLEOTIDE SEQUENCE [LARGE SCALE GENOMIC DNA]</scope>
    <source>
        <strain evidence="3 4">B4110</strain>
    </source>
</reference>
<dbReference type="EC" id="2.4.1.129" evidence="3"/>
<proteinExistence type="predicted"/>
<evidence type="ECO:0000313" key="4">
    <source>
        <dbReference type="Proteomes" id="UP000075324"/>
    </source>
</evidence>
<dbReference type="AlphaFoldDB" id="A0A150N5M4"/>
<dbReference type="EMBL" id="LQYW01000026">
    <property type="protein sequence ID" value="KYD32020.1"/>
    <property type="molecule type" value="Genomic_DNA"/>
</dbReference>
<dbReference type="GO" id="GO:0046677">
    <property type="term" value="P:response to antibiotic"/>
    <property type="evidence" value="ECO:0007669"/>
    <property type="project" value="InterPro"/>
</dbReference>
<dbReference type="SUPFAM" id="SSF54427">
    <property type="entry name" value="NTF2-like"/>
    <property type="match status" value="1"/>
</dbReference>
<name>A0A150N5M4_9BACL</name>
<dbReference type="GO" id="GO:0051301">
    <property type="term" value="P:cell division"/>
    <property type="evidence" value="ECO:0007669"/>
    <property type="project" value="UniProtKB-KW"/>
</dbReference>
<evidence type="ECO:0000256" key="1">
    <source>
        <dbReference type="SAM" id="SignalP"/>
    </source>
</evidence>
<dbReference type="InterPro" id="IPR032710">
    <property type="entry name" value="NTF2-like_dom_sf"/>
</dbReference>
<keyword evidence="3" id="KW-0808">Transferase</keyword>
<dbReference type="InterPro" id="IPR007887">
    <property type="entry name" value="MecA_N"/>
</dbReference>
<feature type="chain" id="PRO_5038938495" evidence="1">
    <location>
        <begin position="21"/>
        <end position="116"/>
    </location>
</feature>
<dbReference type="Proteomes" id="UP000075324">
    <property type="component" value="Unassembled WGS sequence"/>
</dbReference>
<organism evidence="3 4">
    <name type="scientific">Parageobacillus toebii</name>
    <dbReference type="NCBI Taxonomy" id="153151"/>
    <lineage>
        <taxon>Bacteria</taxon>
        <taxon>Bacillati</taxon>
        <taxon>Bacillota</taxon>
        <taxon>Bacilli</taxon>
        <taxon>Bacillales</taxon>
        <taxon>Anoxybacillaceae</taxon>
        <taxon>Parageobacillus</taxon>
    </lineage>
</organism>
<comment type="caution">
    <text evidence="3">The sequence shown here is derived from an EMBL/GenBank/DDBJ whole genome shotgun (WGS) entry which is preliminary data.</text>
</comment>
<dbReference type="Gene3D" id="3.10.450.100">
    <property type="entry name" value="NTF2-like, domain 1"/>
    <property type="match status" value="1"/>
</dbReference>